<reference evidence="3" key="1">
    <citation type="submission" date="2016-10" db="EMBL/GenBank/DDBJ databases">
        <authorList>
            <person name="Varghese N."/>
            <person name="Submissions S."/>
        </authorList>
    </citation>
    <scope>NUCLEOTIDE SEQUENCE [LARGE SCALE GENOMIC DNA]</scope>
    <source>
        <strain evidence="3">JCM 2783</strain>
    </source>
</reference>
<gene>
    <name evidence="2" type="ORF">SAMN05216372_10653</name>
</gene>
<keyword evidence="1" id="KW-0812">Transmembrane</keyword>
<evidence type="ECO:0000256" key="1">
    <source>
        <dbReference type="SAM" id="Phobius"/>
    </source>
</evidence>
<keyword evidence="1" id="KW-1133">Transmembrane helix</keyword>
<dbReference type="Proteomes" id="UP000243950">
    <property type="component" value="Unassembled WGS sequence"/>
</dbReference>
<accession>A0A1I1WMH3</accession>
<proteinExistence type="predicted"/>
<name>A0A1I1WMH3_PSEOC</name>
<feature type="transmembrane region" description="Helical" evidence="1">
    <location>
        <begin position="96"/>
        <end position="116"/>
    </location>
</feature>
<evidence type="ECO:0000313" key="3">
    <source>
        <dbReference type="Proteomes" id="UP000243950"/>
    </source>
</evidence>
<sequence>MFGLRWITGWLGKFFPNLFKRLNGWLLAFITPLIAPFFEFITKFFRKVVLFLAIIAAIGVLLMAFAAAINGIAGGLVNAMAPDLISFGRMFLPSNLSAGITILLFARLQSLIFMWAHRLTEKFIHT</sequence>
<protein>
    <submittedName>
        <fullName evidence="2">Uncharacterized protein</fullName>
    </submittedName>
</protein>
<feature type="transmembrane region" description="Helical" evidence="1">
    <location>
        <begin position="48"/>
        <end position="76"/>
    </location>
</feature>
<dbReference type="AlphaFoldDB" id="A0A1I1WMH3"/>
<dbReference type="RefSeq" id="WP_093505210.1">
    <property type="nucleotide sequence ID" value="NZ_BSSG01000006.1"/>
</dbReference>
<dbReference type="EMBL" id="FOMO01000006">
    <property type="protein sequence ID" value="SFD96375.1"/>
    <property type="molecule type" value="Genomic_DNA"/>
</dbReference>
<keyword evidence="3" id="KW-1185">Reference proteome</keyword>
<evidence type="ECO:0000313" key="2">
    <source>
        <dbReference type="EMBL" id="SFD96375.1"/>
    </source>
</evidence>
<organism evidence="2 3">
    <name type="scientific">Pseudomonas straminea</name>
    <dbReference type="NCBI Taxonomy" id="47882"/>
    <lineage>
        <taxon>Bacteria</taxon>
        <taxon>Pseudomonadati</taxon>
        <taxon>Pseudomonadota</taxon>
        <taxon>Gammaproteobacteria</taxon>
        <taxon>Pseudomonadales</taxon>
        <taxon>Pseudomonadaceae</taxon>
        <taxon>Phytopseudomonas</taxon>
    </lineage>
</organism>
<keyword evidence="1" id="KW-0472">Membrane</keyword>
<feature type="transmembrane region" description="Helical" evidence="1">
    <location>
        <begin position="22"/>
        <end position="41"/>
    </location>
</feature>